<protein>
    <submittedName>
        <fullName evidence="3">Uncharacterized protein</fullName>
    </submittedName>
</protein>
<sequence>MSNDQRPARVRVFNSGSGSRARDTAAPDRRAQLATAGAGAPGAKAAAAYPAASERLRTRPRLGMIALFTLSSLAGAGIVTCWLLFPQVLP</sequence>
<keyword evidence="4" id="KW-1185">Reference proteome</keyword>
<accession>A0A931MJK3</accession>
<feature type="compositionally biased region" description="Low complexity" evidence="1">
    <location>
        <begin position="32"/>
        <end position="43"/>
    </location>
</feature>
<name>A0A931MJK3_9SPHN</name>
<gene>
    <name evidence="3" type="ORF">I5E68_02940</name>
</gene>
<dbReference type="Proteomes" id="UP000617634">
    <property type="component" value="Unassembled WGS sequence"/>
</dbReference>
<evidence type="ECO:0000313" key="4">
    <source>
        <dbReference type="Proteomes" id="UP000617634"/>
    </source>
</evidence>
<feature type="compositionally biased region" description="Basic and acidic residues" evidence="1">
    <location>
        <begin position="20"/>
        <end position="31"/>
    </location>
</feature>
<evidence type="ECO:0000313" key="3">
    <source>
        <dbReference type="EMBL" id="MBH0111907.1"/>
    </source>
</evidence>
<keyword evidence="2" id="KW-1133">Transmembrane helix</keyword>
<keyword evidence="2" id="KW-0472">Membrane</keyword>
<reference evidence="3" key="1">
    <citation type="submission" date="2020-11" db="EMBL/GenBank/DDBJ databases">
        <title>Novosphingobium aureum sp. nov., a marine bacterium isolated from sediment of a salt flat.</title>
        <authorList>
            <person name="Yoo Y."/>
            <person name="Kim J.-J."/>
        </authorList>
    </citation>
    <scope>NUCLEOTIDE SEQUENCE</scope>
    <source>
        <strain evidence="3">YJ-S2-02</strain>
    </source>
</reference>
<dbReference type="AlphaFoldDB" id="A0A931MJK3"/>
<comment type="caution">
    <text evidence="3">The sequence shown here is derived from an EMBL/GenBank/DDBJ whole genome shotgun (WGS) entry which is preliminary data.</text>
</comment>
<proteinExistence type="predicted"/>
<evidence type="ECO:0000256" key="1">
    <source>
        <dbReference type="SAM" id="MobiDB-lite"/>
    </source>
</evidence>
<feature type="transmembrane region" description="Helical" evidence="2">
    <location>
        <begin position="62"/>
        <end position="85"/>
    </location>
</feature>
<evidence type="ECO:0000256" key="2">
    <source>
        <dbReference type="SAM" id="Phobius"/>
    </source>
</evidence>
<feature type="region of interest" description="Disordered" evidence="1">
    <location>
        <begin position="1"/>
        <end position="43"/>
    </location>
</feature>
<dbReference type="EMBL" id="JADZGI010000001">
    <property type="protein sequence ID" value="MBH0111907.1"/>
    <property type="molecule type" value="Genomic_DNA"/>
</dbReference>
<keyword evidence="2" id="KW-0812">Transmembrane</keyword>
<dbReference type="RefSeq" id="WP_197160616.1">
    <property type="nucleotide sequence ID" value="NZ_JADZGI010000001.1"/>
</dbReference>
<organism evidence="3 4">
    <name type="scientific">Novosphingobium aureum</name>
    <dbReference type="NCBI Taxonomy" id="2792964"/>
    <lineage>
        <taxon>Bacteria</taxon>
        <taxon>Pseudomonadati</taxon>
        <taxon>Pseudomonadota</taxon>
        <taxon>Alphaproteobacteria</taxon>
        <taxon>Sphingomonadales</taxon>
        <taxon>Sphingomonadaceae</taxon>
        <taxon>Novosphingobium</taxon>
    </lineage>
</organism>